<comment type="function">
    <text evidence="6">Bidirectionally degrades single-stranded DNA into large acid-insoluble oligonucleotides, which are then degraded further into small acid-soluble oligonucleotides.</text>
</comment>
<comment type="subunit">
    <text evidence="6">Heterooligomer composed of large and small subunits.</text>
</comment>
<comment type="catalytic activity">
    <reaction evidence="6">
        <text>Exonucleolytic cleavage in either 5'- to 3'- or 3'- to 5'-direction to yield nucleoside 5'-phosphates.</text>
        <dbReference type="EC" id="3.1.11.6"/>
    </reaction>
</comment>
<gene>
    <name evidence="6" type="primary">xseB</name>
    <name evidence="7" type="ORF">GCM10022236_47890</name>
</gene>
<dbReference type="InterPro" id="IPR003761">
    <property type="entry name" value="Exonuc_VII_S"/>
</dbReference>
<evidence type="ECO:0000256" key="1">
    <source>
        <dbReference type="ARBA" id="ARBA00009998"/>
    </source>
</evidence>
<reference evidence="8" key="1">
    <citation type="journal article" date="2019" name="Int. J. Syst. Evol. Microbiol.">
        <title>The Global Catalogue of Microorganisms (GCM) 10K type strain sequencing project: providing services to taxonomists for standard genome sequencing and annotation.</title>
        <authorList>
            <consortium name="The Broad Institute Genomics Platform"/>
            <consortium name="The Broad Institute Genome Sequencing Center for Infectious Disease"/>
            <person name="Wu L."/>
            <person name="Ma J."/>
        </authorList>
    </citation>
    <scope>NUCLEOTIDE SEQUENCE [LARGE SCALE GENOMIC DNA]</scope>
    <source>
        <strain evidence="8">JCM 16929</strain>
    </source>
</reference>
<dbReference type="Gene3D" id="1.10.287.1040">
    <property type="entry name" value="Exonuclease VII, small subunit"/>
    <property type="match status" value="1"/>
</dbReference>
<accession>A0ABP7ATU9</accession>
<evidence type="ECO:0000256" key="3">
    <source>
        <dbReference type="ARBA" id="ARBA00022722"/>
    </source>
</evidence>
<proteinExistence type="inferred from homology"/>
<dbReference type="RefSeq" id="WP_344809384.1">
    <property type="nucleotide sequence ID" value="NZ_BAABAB010000050.1"/>
</dbReference>
<protein>
    <recommendedName>
        <fullName evidence="6">Exodeoxyribonuclease 7 small subunit</fullName>
        <ecNumber evidence="6">3.1.11.6</ecNumber>
    </recommendedName>
    <alternativeName>
        <fullName evidence="6">Exodeoxyribonuclease VII small subunit</fullName>
        <shortName evidence="6">Exonuclease VII small subunit</shortName>
    </alternativeName>
</protein>
<dbReference type="HAMAP" id="MF_00337">
    <property type="entry name" value="Exonuc_7_S"/>
    <property type="match status" value="1"/>
</dbReference>
<name>A0ABP7ATU9_9ACTN</name>
<evidence type="ECO:0000313" key="7">
    <source>
        <dbReference type="EMBL" id="GAA3639770.1"/>
    </source>
</evidence>
<dbReference type="Pfam" id="PF02609">
    <property type="entry name" value="Exonuc_VII_S"/>
    <property type="match status" value="1"/>
</dbReference>
<dbReference type="EC" id="3.1.11.6" evidence="6"/>
<dbReference type="EMBL" id="BAABAB010000050">
    <property type="protein sequence ID" value="GAA3639770.1"/>
    <property type="molecule type" value="Genomic_DNA"/>
</dbReference>
<sequence>MTEPDGATPEPSYEAARDELVSIVQRLESGGAPLDEALALWERGEVLAAICQRWLDGARAKIDAARPGADPDSAPG</sequence>
<keyword evidence="8" id="KW-1185">Reference proteome</keyword>
<dbReference type="PIRSF" id="PIRSF006488">
    <property type="entry name" value="Exonuc_VII_S"/>
    <property type="match status" value="1"/>
</dbReference>
<evidence type="ECO:0000256" key="2">
    <source>
        <dbReference type="ARBA" id="ARBA00022490"/>
    </source>
</evidence>
<evidence type="ECO:0000256" key="6">
    <source>
        <dbReference type="HAMAP-Rule" id="MF_00337"/>
    </source>
</evidence>
<comment type="subcellular location">
    <subcellularLocation>
        <location evidence="6">Cytoplasm</location>
    </subcellularLocation>
</comment>
<dbReference type="PANTHER" id="PTHR34137:SF1">
    <property type="entry name" value="EXODEOXYRIBONUCLEASE 7 SMALL SUBUNIT"/>
    <property type="match status" value="1"/>
</dbReference>
<keyword evidence="4 6" id="KW-0378">Hydrolase</keyword>
<dbReference type="PANTHER" id="PTHR34137">
    <property type="entry name" value="EXODEOXYRIBONUCLEASE 7 SMALL SUBUNIT"/>
    <property type="match status" value="1"/>
</dbReference>
<keyword evidence="5 6" id="KW-0269">Exonuclease</keyword>
<comment type="similarity">
    <text evidence="1 6">Belongs to the XseB family.</text>
</comment>
<evidence type="ECO:0000256" key="4">
    <source>
        <dbReference type="ARBA" id="ARBA00022801"/>
    </source>
</evidence>
<dbReference type="Proteomes" id="UP001501490">
    <property type="component" value="Unassembled WGS sequence"/>
</dbReference>
<organism evidence="7 8">
    <name type="scientific">Microlunatus ginsengisoli</name>
    <dbReference type="NCBI Taxonomy" id="363863"/>
    <lineage>
        <taxon>Bacteria</taxon>
        <taxon>Bacillati</taxon>
        <taxon>Actinomycetota</taxon>
        <taxon>Actinomycetes</taxon>
        <taxon>Propionibacteriales</taxon>
        <taxon>Propionibacteriaceae</taxon>
        <taxon>Microlunatus</taxon>
    </lineage>
</organism>
<evidence type="ECO:0000313" key="8">
    <source>
        <dbReference type="Proteomes" id="UP001501490"/>
    </source>
</evidence>
<dbReference type="NCBIfam" id="TIGR01280">
    <property type="entry name" value="xseB"/>
    <property type="match status" value="1"/>
</dbReference>
<dbReference type="SUPFAM" id="SSF116842">
    <property type="entry name" value="XseB-like"/>
    <property type="match status" value="1"/>
</dbReference>
<keyword evidence="2 6" id="KW-0963">Cytoplasm</keyword>
<comment type="caution">
    <text evidence="7">The sequence shown here is derived from an EMBL/GenBank/DDBJ whole genome shotgun (WGS) entry which is preliminary data.</text>
</comment>
<dbReference type="NCBIfam" id="NF002139">
    <property type="entry name" value="PRK00977.1-3"/>
    <property type="match status" value="1"/>
</dbReference>
<dbReference type="InterPro" id="IPR037004">
    <property type="entry name" value="Exonuc_VII_ssu_sf"/>
</dbReference>
<evidence type="ECO:0000256" key="5">
    <source>
        <dbReference type="ARBA" id="ARBA00022839"/>
    </source>
</evidence>
<keyword evidence="3 6" id="KW-0540">Nuclease</keyword>